<dbReference type="AlphaFoldDB" id="A0A0F9GDW7"/>
<sequence>MANRDAPISRVNLRSQVARFTRTTRGWGTNDIMSELSGDMQAQFARPGDPVEAYRGMIPTWWTVGGAPVRQQVRLIEDPVNADLPEFLYRQGGGNVIG</sequence>
<reference evidence="1" key="1">
    <citation type="journal article" date="2015" name="Nature">
        <title>Complex archaea that bridge the gap between prokaryotes and eukaryotes.</title>
        <authorList>
            <person name="Spang A."/>
            <person name="Saw J.H."/>
            <person name="Jorgensen S.L."/>
            <person name="Zaremba-Niedzwiedzka K."/>
            <person name="Martijn J."/>
            <person name="Lind A.E."/>
            <person name="van Eijk R."/>
            <person name="Schleper C."/>
            <person name="Guy L."/>
            <person name="Ettema T.J."/>
        </authorList>
    </citation>
    <scope>NUCLEOTIDE SEQUENCE</scope>
</reference>
<dbReference type="EMBL" id="LAZR01020484">
    <property type="protein sequence ID" value="KKL88706.1"/>
    <property type="molecule type" value="Genomic_DNA"/>
</dbReference>
<protein>
    <submittedName>
        <fullName evidence="1">Uncharacterized protein</fullName>
    </submittedName>
</protein>
<gene>
    <name evidence="1" type="ORF">LCGC14_1922000</name>
</gene>
<name>A0A0F9GDW7_9ZZZZ</name>
<evidence type="ECO:0000313" key="1">
    <source>
        <dbReference type="EMBL" id="KKL88706.1"/>
    </source>
</evidence>
<organism evidence="1">
    <name type="scientific">marine sediment metagenome</name>
    <dbReference type="NCBI Taxonomy" id="412755"/>
    <lineage>
        <taxon>unclassified sequences</taxon>
        <taxon>metagenomes</taxon>
        <taxon>ecological metagenomes</taxon>
    </lineage>
</organism>
<comment type="caution">
    <text evidence="1">The sequence shown here is derived from an EMBL/GenBank/DDBJ whole genome shotgun (WGS) entry which is preliminary data.</text>
</comment>
<accession>A0A0F9GDW7</accession>
<proteinExistence type="predicted"/>